<evidence type="ECO:0000313" key="20">
    <source>
        <dbReference type="Proteomes" id="UP000249390"/>
    </source>
</evidence>
<dbReference type="InterPro" id="IPR000623">
    <property type="entry name" value="Shikimate_kinase/TSH1"/>
</dbReference>
<keyword evidence="10" id="KW-0808">Transferase</keyword>
<reference evidence="19 20" key="1">
    <citation type="submission" date="2018-06" db="EMBL/GenBank/DDBJ databases">
        <title>The Genome of Cuscuta australis (Dodder) Provides Insight into the Evolution of Plant Parasitism.</title>
        <authorList>
            <person name="Liu H."/>
        </authorList>
    </citation>
    <scope>NUCLEOTIDE SEQUENCE [LARGE SCALE GENOMIC DNA]</scope>
    <source>
        <strain evidence="20">cv. Yunnan</strain>
        <tissue evidence="19">Vines</tissue>
    </source>
</reference>
<keyword evidence="14" id="KW-0067">ATP-binding</keyword>
<keyword evidence="11" id="KW-0479">Metal-binding</keyword>
<keyword evidence="8" id="KW-0028">Amino-acid biosynthesis</keyword>
<dbReference type="PANTHER" id="PTHR21087">
    <property type="entry name" value="SHIKIMATE KINASE"/>
    <property type="match status" value="1"/>
</dbReference>
<dbReference type="EC" id="2.7.1.71" evidence="6"/>
<proteinExistence type="inferred from homology"/>
<evidence type="ECO:0000256" key="18">
    <source>
        <dbReference type="ARBA" id="ARBA00048567"/>
    </source>
</evidence>
<evidence type="ECO:0000256" key="9">
    <source>
        <dbReference type="ARBA" id="ARBA00022640"/>
    </source>
</evidence>
<protein>
    <recommendedName>
        <fullName evidence="6">shikimate kinase</fullName>
        <ecNumber evidence="6">2.7.1.71</ecNumber>
    </recommendedName>
</protein>
<evidence type="ECO:0000256" key="11">
    <source>
        <dbReference type="ARBA" id="ARBA00022723"/>
    </source>
</evidence>
<dbReference type="InterPro" id="IPR027417">
    <property type="entry name" value="P-loop_NTPase"/>
</dbReference>
<dbReference type="InterPro" id="IPR023000">
    <property type="entry name" value="Shikimate_kinase_CS"/>
</dbReference>
<dbReference type="GO" id="GO:0009507">
    <property type="term" value="C:chloroplast"/>
    <property type="evidence" value="ECO:0007669"/>
    <property type="project" value="UniProtKB-SubCell"/>
</dbReference>
<evidence type="ECO:0000256" key="4">
    <source>
        <dbReference type="ARBA" id="ARBA00004842"/>
    </source>
</evidence>
<comment type="similarity">
    <text evidence="5">Belongs to the shikimate kinase family.</text>
</comment>
<evidence type="ECO:0000256" key="1">
    <source>
        <dbReference type="ARBA" id="ARBA00001946"/>
    </source>
</evidence>
<comment type="cofactor">
    <cofactor evidence="1">
        <name>Mg(2+)</name>
        <dbReference type="ChEBI" id="CHEBI:18420"/>
    </cofactor>
</comment>
<dbReference type="GO" id="GO:0004765">
    <property type="term" value="F:shikimate kinase activity"/>
    <property type="evidence" value="ECO:0007669"/>
    <property type="project" value="UniProtKB-EC"/>
</dbReference>
<evidence type="ECO:0000256" key="13">
    <source>
        <dbReference type="ARBA" id="ARBA00022777"/>
    </source>
</evidence>
<dbReference type="EMBL" id="NQVE01000150">
    <property type="protein sequence ID" value="RAL44009.1"/>
    <property type="molecule type" value="Genomic_DNA"/>
</dbReference>
<dbReference type="GO" id="GO:0009423">
    <property type="term" value="P:chorismate biosynthetic process"/>
    <property type="evidence" value="ECO:0007669"/>
    <property type="project" value="UniProtKB-UniPathway"/>
</dbReference>
<accession>A0A328DI98</accession>
<dbReference type="InterPro" id="IPR031322">
    <property type="entry name" value="Shikimate/glucono_kinase"/>
</dbReference>
<evidence type="ECO:0000256" key="17">
    <source>
        <dbReference type="ARBA" id="ARBA00023141"/>
    </source>
</evidence>
<dbReference type="Pfam" id="PF01202">
    <property type="entry name" value="SKI"/>
    <property type="match status" value="1"/>
</dbReference>
<organism evidence="19 20">
    <name type="scientific">Cuscuta australis</name>
    <dbReference type="NCBI Taxonomy" id="267555"/>
    <lineage>
        <taxon>Eukaryota</taxon>
        <taxon>Viridiplantae</taxon>
        <taxon>Streptophyta</taxon>
        <taxon>Embryophyta</taxon>
        <taxon>Tracheophyta</taxon>
        <taxon>Spermatophyta</taxon>
        <taxon>Magnoliopsida</taxon>
        <taxon>eudicotyledons</taxon>
        <taxon>Gunneridae</taxon>
        <taxon>Pentapetalae</taxon>
        <taxon>asterids</taxon>
        <taxon>lamiids</taxon>
        <taxon>Solanales</taxon>
        <taxon>Convolvulaceae</taxon>
        <taxon>Cuscuteae</taxon>
        <taxon>Cuscuta</taxon>
        <taxon>Cuscuta subgen. Grammica</taxon>
        <taxon>Cuscuta sect. Cleistogrammica</taxon>
    </lineage>
</organism>
<evidence type="ECO:0000313" key="19">
    <source>
        <dbReference type="EMBL" id="RAL44009.1"/>
    </source>
</evidence>
<dbReference type="HAMAP" id="MF_00109">
    <property type="entry name" value="Shikimate_kinase"/>
    <property type="match status" value="1"/>
</dbReference>
<comment type="pathway">
    <text evidence="4">Metabolic intermediate biosynthesis; chorismate biosynthesis; chorismate from D-erythrose 4-phosphate and phosphoenolpyruvate: step 5/7.</text>
</comment>
<dbReference type="UniPathway" id="UPA00053">
    <property type="reaction ID" value="UER00088"/>
</dbReference>
<evidence type="ECO:0000256" key="6">
    <source>
        <dbReference type="ARBA" id="ARBA00012154"/>
    </source>
</evidence>
<dbReference type="Gene3D" id="3.40.50.300">
    <property type="entry name" value="P-loop containing nucleotide triphosphate hydrolases"/>
    <property type="match status" value="1"/>
</dbReference>
<dbReference type="GO" id="GO:0005524">
    <property type="term" value="F:ATP binding"/>
    <property type="evidence" value="ECO:0007669"/>
    <property type="project" value="UniProtKB-KW"/>
</dbReference>
<dbReference type="SUPFAM" id="SSF52540">
    <property type="entry name" value="P-loop containing nucleoside triphosphate hydrolases"/>
    <property type="match status" value="1"/>
</dbReference>
<evidence type="ECO:0000256" key="10">
    <source>
        <dbReference type="ARBA" id="ARBA00022679"/>
    </source>
</evidence>
<keyword evidence="12" id="KW-0547">Nucleotide-binding</keyword>
<keyword evidence="17" id="KW-0057">Aromatic amino acid biosynthesis</keyword>
<dbReference type="GO" id="GO:0046872">
    <property type="term" value="F:metal ion binding"/>
    <property type="evidence" value="ECO:0007669"/>
    <property type="project" value="UniProtKB-KW"/>
</dbReference>
<dbReference type="Proteomes" id="UP000249390">
    <property type="component" value="Unassembled WGS sequence"/>
</dbReference>
<dbReference type="CDD" id="cd00464">
    <property type="entry name" value="SK"/>
    <property type="match status" value="1"/>
</dbReference>
<dbReference type="PROSITE" id="PS01128">
    <property type="entry name" value="SHIKIMATE_KINASE"/>
    <property type="match status" value="1"/>
</dbReference>
<dbReference type="GO" id="GO:0005829">
    <property type="term" value="C:cytosol"/>
    <property type="evidence" value="ECO:0007669"/>
    <property type="project" value="TreeGrafter"/>
</dbReference>
<dbReference type="GO" id="GO:0019632">
    <property type="term" value="P:shikimate metabolic process"/>
    <property type="evidence" value="ECO:0007669"/>
    <property type="project" value="UniProtKB-ARBA"/>
</dbReference>
<evidence type="ECO:0000256" key="14">
    <source>
        <dbReference type="ARBA" id="ARBA00022840"/>
    </source>
</evidence>
<comment type="subcellular location">
    <subcellularLocation>
        <location evidence="3">Plastid</location>
        <location evidence="3">Chloroplast</location>
    </subcellularLocation>
</comment>
<keyword evidence="13" id="KW-0418">Kinase</keyword>
<sequence length="299" mass="33162">MEVTISRSLQSSCIITGENRLPKSNGPLNFPRRQSKHQSVHLFIPSYFEPRKFARSHIPVLLTASCSQNSQASVLESERSIPSLDEAHVLKSKSEEIVPYLSGRCIYLVGMMGSGKTTVGRIMAEALDYSFFDCDTLIEQAVGGSSVSEIFKIHGEGFFRDNETEVLRKLSLMRQIVVSTGGGAVVRPINWKYMHKGVSVWLDVPVDALARRISSVGTHSRPLLHNESGDIYAKTLKRLSTLLNERGNAYANAKARVCLEKNAAKRGSCDICNISPTEIAIEALEQIKNFLKKENVKVH</sequence>
<evidence type="ECO:0000256" key="5">
    <source>
        <dbReference type="ARBA" id="ARBA00006997"/>
    </source>
</evidence>
<dbReference type="PANTHER" id="PTHR21087:SF16">
    <property type="entry name" value="SHIKIMATE KINASE 1, CHLOROPLASTIC"/>
    <property type="match status" value="1"/>
</dbReference>
<dbReference type="AlphaFoldDB" id="A0A328DI98"/>
<dbReference type="PRINTS" id="PR01100">
    <property type="entry name" value="SHIKIMTKNASE"/>
</dbReference>
<evidence type="ECO:0000256" key="7">
    <source>
        <dbReference type="ARBA" id="ARBA00022528"/>
    </source>
</evidence>
<evidence type="ECO:0000256" key="15">
    <source>
        <dbReference type="ARBA" id="ARBA00022842"/>
    </source>
</evidence>
<keyword evidence="20" id="KW-1185">Reference proteome</keyword>
<dbReference type="GO" id="GO:0009073">
    <property type="term" value="P:aromatic amino acid family biosynthetic process"/>
    <property type="evidence" value="ECO:0007669"/>
    <property type="project" value="UniProtKB-KW"/>
</dbReference>
<dbReference type="FunFam" id="3.40.50.300:FF:000822">
    <property type="entry name" value="Shikimate kinase, chloroplastic"/>
    <property type="match status" value="1"/>
</dbReference>
<keyword evidence="9" id="KW-0934">Plastid</keyword>
<keyword evidence="15" id="KW-0460">Magnesium</keyword>
<comment type="caution">
    <text evidence="19">The sequence shown here is derived from an EMBL/GenBank/DDBJ whole genome shotgun (WGS) entry which is preliminary data.</text>
</comment>
<evidence type="ECO:0000256" key="3">
    <source>
        <dbReference type="ARBA" id="ARBA00004229"/>
    </source>
</evidence>
<evidence type="ECO:0000256" key="16">
    <source>
        <dbReference type="ARBA" id="ARBA00022946"/>
    </source>
</evidence>
<name>A0A328DI98_9ASTE</name>
<comment type="function">
    <text evidence="2">Catalyzes the specific phosphorylation of the 3-hydroxyl group of shikimic acid using ATP as a cosubstrate.</text>
</comment>
<evidence type="ECO:0000256" key="12">
    <source>
        <dbReference type="ARBA" id="ARBA00022741"/>
    </source>
</evidence>
<keyword evidence="7" id="KW-0150">Chloroplast</keyword>
<comment type="catalytic activity">
    <reaction evidence="18">
        <text>shikimate + ATP = 3-phosphoshikimate + ADP + H(+)</text>
        <dbReference type="Rhea" id="RHEA:13121"/>
        <dbReference type="ChEBI" id="CHEBI:15378"/>
        <dbReference type="ChEBI" id="CHEBI:30616"/>
        <dbReference type="ChEBI" id="CHEBI:36208"/>
        <dbReference type="ChEBI" id="CHEBI:145989"/>
        <dbReference type="ChEBI" id="CHEBI:456216"/>
        <dbReference type="EC" id="2.7.1.71"/>
    </reaction>
</comment>
<evidence type="ECO:0000256" key="2">
    <source>
        <dbReference type="ARBA" id="ARBA00002641"/>
    </source>
</evidence>
<keyword evidence="16" id="KW-0809">Transit peptide</keyword>
<evidence type="ECO:0000256" key="8">
    <source>
        <dbReference type="ARBA" id="ARBA00022605"/>
    </source>
</evidence>
<gene>
    <name evidence="19" type="ORF">DM860_014146</name>
</gene>
<dbReference type="GO" id="GO:0008652">
    <property type="term" value="P:amino acid biosynthetic process"/>
    <property type="evidence" value="ECO:0007669"/>
    <property type="project" value="UniProtKB-KW"/>
</dbReference>